<gene>
    <name evidence="3" type="ORF">A2227_04920</name>
</gene>
<dbReference type="SUPFAM" id="SSF55154">
    <property type="entry name" value="CYTH-like phosphatases"/>
    <property type="match status" value="1"/>
</dbReference>
<evidence type="ECO:0000256" key="1">
    <source>
        <dbReference type="PIRSR" id="PIRSR016487-1"/>
    </source>
</evidence>
<accession>A0A1F5SMI4</accession>
<dbReference type="CDD" id="cd07761">
    <property type="entry name" value="CYTH-like_CthTTM-like"/>
    <property type="match status" value="1"/>
</dbReference>
<dbReference type="Gene3D" id="2.40.320.10">
    <property type="entry name" value="Hypothetical Protein Pfu-838710-001"/>
    <property type="match status" value="1"/>
</dbReference>
<evidence type="ECO:0000259" key="2">
    <source>
        <dbReference type="PROSITE" id="PS51707"/>
    </source>
</evidence>
<dbReference type="EMBL" id="MFGB01000005">
    <property type="protein sequence ID" value="OGF27925.1"/>
    <property type="molecule type" value="Genomic_DNA"/>
</dbReference>
<dbReference type="PROSITE" id="PS51707">
    <property type="entry name" value="CYTH"/>
    <property type="match status" value="1"/>
</dbReference>
<dbReference type="AlphaFoldDB" id="A0A1F5SMI4"/>
<evidence type="ECO:0000313" key="3">
    <source>
        <dbReference type="EMBL" id="OGF27925.1"/>
    </source>
</evidence>
<dbReference type="InterPro" id="IPR012042">
    <property type="entry name" value="NeuTTM/CthTTM-like"/>
</dbReference>
<sequence length="156" mass="18275">MPLEIERKFLVEKLPDGFDRHDHVGIIQGYLAIAADGTEVRLRKRGDKYYLTVKTGAGEVRSEREIRIREEQFLVLWPAVGAKTLIKDRYCIPHGDLTFELDVYRNTLNGLMTVEVEFKDKKTSRAFEPPDWFGQEVTHDRRYKNQSLVLYGRPYK</sequence>
<dbReference type="InterPro" id="IPR023577">
    <property type="entry name" value="CYTH_domain"/>
</dbReference>
<dbReference type="STRING" id="1797994.A2227_04920"/>
<proteinExistence type="predicted"/>
<reference evidence="3 4" key="1">
    <citation type="journal article" date="2016" name="Nat. Commun.">
        <title>Thousands of microbial genomes shed light on interconnected biogeochemical processes in an aquifer system.</title>
        <authorList>
            <person name="Anantharaman K."/>
            <person name="Brown C.T."/>
            <person name="Hug L.A."/>
            <person name="Sharon I."/>
            <person name="Castelle C.J."/>
            <person name="Probst A.J."/>
            <person name="Thomas B.C."/>
            <person name="Singh A."/>
            <person name="Wilkins M.J."/>
            <person name="Karaoz U."/>
            <person name="Brodie E.L."/>
            <person name="Williams K.H."/>
            <person name="Hubbard S.S."/>
            <person name="Banfield J.F."/>
        </authorList>
    </citation>
    <scope>NUCLEOTIDE SEQUENCE [LARGE SCALE GENOMIC DNA]</scope>
</reference>
<comment type="caution">
    <text evidence="3">The sequence shown here is derived from an EMBL/GenBank/DDBJ whole genome shotgun (WGS) entry which is preliminary data.</text>
</comment>
<name>A0A1F5SMI4_9BACT</name>
<evidence type="ECO:0000313" key="4">
    <source>
        <dbReference type="Proteomes" id="UP000178367"/>
    </source>
</evidence>
<dbReference type="Proteomes" id="UP000178367">
    <property type="component" value="Unassembled WGS sequence"/>
</dbReference>
<feature type="active site" description="Proton acceptor" evidence="1">
    <location>
        <position position="30"/>
    </location>
</feature>
<dbReference type="PIRSF" id="PIRSF016487">
    <property type="entry name" value="CYTH_UCP016487"/>
    <property type="match status" value="1"/>
</dbReference>
<dbReference type="PANTHER" id="PTHR40114:SF1">
    <property type="entry name" value="SLR0698 PROTEIN"/>
    <property type="match status" value="1"/>
</dbReference>
<dbReference type="Pfam" id="PF01928">
    <property type="entry name" value="CYTH"/>
    <property type="match status" value="1"/>
</dbReference>
<dbReference type="InterPro" id="IPR033469">
    <property type="entry name" value="CYTH-like_dom_sf"/>
</dbReference>
<dbReference type="PANTHER" id="PTHR40114">
    <property type="entry name" value="SLR0698 PROTEIN"/>
    <property type="match status" value="1"/>
</dbReference>
<feature type="domain" description="CYTH" evidence="2">
    <location>
        <begin position="2"/>
        <end position="150"/>
    </location>
</feature>
<organism evidence="3 4">
    <name type="scientific">Candidatus Falkowbacteria bacterium RIFOXYA2_FULL_47_19</name>
    <dbReference type="NCBI Taxonomy" id="1797994"/>
    <lineage>
        <taxon>Bacteria</taxon>
        <taxon>Candidatus Falkowiibacteriota</taxon>
    </lineage>
</organism>
<dbReference type="SMART" id="SM01118">
    <property type="entry name" value="CYTH"/>
    <property type="match status" value="1"/>
</dbReference>
<protein>
    <recommendedName>
        <fullName evidence="2">CYTH domain-containing protein</fullName>
    </recommendedName>
</protein>